<dbReference type="InterPro" id="IPR039428">
    <property type="entry name" value="NUOK/Mnh_C1-like"/>
</dbReference>
<protein>
    <recommendedName>
        <fullName evidence="7">NADH-quinone oxidoreductase subunit K</fullName>
        <ecNumber evidence="7">7.1.1.-</ecNumber>
    </recommendedName>
    <alternativeName>
        <fullName evidence="7">NADH dehydrogenase I subunit K</fullName>
    </alternativeName>
    <alternativeName>
        <fullName evidence="7">NDH-1 subunit K</fullName>
    </alternativeName>
</protein>
<comment type="function">
    <text evidence="7">NDH-1 shuttles electrons from NADH, via FMN and iron-sulfur (Fe-S) centers, to quinones in the respiratory chain. The immediate electron acceptor for the enzyme in this species is believed to be a menaquinone. Couples the redox reaction to proton translocation (for every two electrons transferred, four hydrogen ions are translocated across the cytoplasmic membrane), and thus conserves the redox energy in a proton gradient.</text>
</comment>
<organism evidence="8 9">
    <name type="scientific">Brockia lithotrophica</name>
    <dbReference type="NCBI Taxonomy" id="933949"/>
    <lineage>
        <taxon>Bacteria</taxon>
        <taxon>Bacillati</taxon>
        <taxon>Bacillota</taxon>
        <taxon>Bacilli</taxon>
        <taxon>Bacillales</taxon>
        <taxon>Bacillales Family X. Incertae Sedis</taxon>
        <taxon>Brockia</taxon>
    </lineage>
</organism>
<dbReference type="InterPro" id="IPR001133">
    <property type="entry name" value="NADH_UbQ_OxRdtase_chain4L/K"/>
</dbReference>
<evidence type="ECO:0000256" key="7">
    <source>
        <dbReference type="HAMAP-Rule" id="MF_01456"/>
    </source>
</evidence>
<evidence type="ECO:0000313" key="9">
    <source>
        <dbReference type="Proteomes" id="UP000244016"/>
    </source>
</evidence>
<dbReference type="GO" id="GO:0048038">
    <property type="term" value="F:quinone binding"/>
    <property type="evidence" value="ECO:0007669"/>
    <property type="project" value="UniProtKB-KW"/>
</dbReference>
<dbReference type="NCBIfam" id="NF004320">
    <property type="entry name" value="PRK05715.1-2"/>
    <property type="match status" value="1"/>
</dbReference>
<dbReference type="GO" id="GO:0005886">
    <property type="term" value="C:plasma membrane"/>
    <property type="evidence" value="ECO:0007669"/>
    <property type="project" value="UniProtKB-SubCell"/>
</dbReference>
<keyword evidence="6 7" id="KW-0472">Membrane</keyword>
<evidence type="ECO:0000313" key="8">
    <source>
        <dbReference type="EMBL" id="PTQ53321.1"/>
    </source>
</evidence>
<keyword evidence="7" id="KW-1003">Cell membrane</keyword>
<evidence type="ECO:0000256" key="4">
    <source>
        <dbReference type="ARBA" id="ARBA00022692"/>
    </source>
</evidence>
<evidence type="ECO:0000256" key="1">
    <source>
        <dbReference type="ARBA" id="ARBA00004141"/>
    </source>
</evidence>
<comment type="catalytic activity">
    <reaction evidence="7">
        <text>a quinone + NADH + 5 H(+)(in) = a quinol + NAD(+) + 4 H(+)(out)</text>
        <dbReference type="Rhea" id="RHEA:57888"/>
        <dbReference type="ChEBI" id="CHEBI:15378"/>
        <dbReference type="ChEBI" id="CHEBI:24646"/>
        <dbReference type="ChEBI" id="CHEBI:57540"/>
        <dbReference type="ChEBI" id="CHEBI:57945"/>
        <dbReference type="ChEBI" id="CHEBI:132124"/>
    </reaction>
</comment>
<keyword evidence="3 7" id="KW-0813">Transport</keyword>
<feature type="transmembrane region" description="Helical" evidence="7">
    <location>
        <begin position="31"/>
        <end position="50"/>
    </location>
</feature>
<dbReference type="GO" id="GO:0030964">
    <property type="term" value="C:NADH dehydrogenase complex"/>
    <property type="evidence" value="ECO:0007669"/>
    <property type="project" value="TreeGrafter"/>
</dbReference>
<gene>
    <name evidence="7" type="primary">nuoK</name>
    <name evidence="8" type="ORF">BLITH_0401</name>
</gene>
<dbReference type="PANTHER" id="PTHR11434:SF16">
    <property type="entry name" value="NADH-UBIQUINONE OXIDOREDUCTASE CHAIN 4L"/>
    <property type="match status" value="1"/>
</dbReference>
<dbReference type="AlphaFoldDB" id="A0A2T5GAW4"/>
<keyword evidence="7" id="KW-1278">Translocase</keyword>
<evidence type="ECO:0000256" key="5">
    <source>
        <dbReference type="ARBA" id="ARBA00022989"/>
    </source>
</evidence>
<proteinExistence type="inferred from homology"/>
<feature type="transmembrane region" description="Helical" evidence="7">
    <location>
        <begin position="6"/>
        <end position="24"/>
    </location>
</feature>
<dbReference type="Pfam" id="PF00420">
    <property type="entry name" value="Oxidored_q2"/>
    <property type="match status" value="1"/>
</dbReference>
<comment type="similarity">
    <text evidence="2 7">Belongs to the complex I subunit 4L family.</text>
</comment>
<feature type="transmembrane region" description="Helical" evidence="7">
    <location>
        <begin position="70"/>
        <end position="93"/>
    </location>
</feature>
<evidence type="ECO:0000256" key="6">
    <source>
        <dbReference type="ARBA" id="ARBA00023136"/>
    </source>
</evidence>
<keyword evidence="5 7" id="KW-1133">Transmembrane helix</keyword>
<dbReference type="GO" id="GO:0050136">
    <property type="term" value="F:NADH dehydrogenase (quinone) (non-electrogenic) activity"/>
    <property type="evidence" value="ECO:0007669"/>
    <property type="project" value="UniProtKB-UniRule"/>
</dbReference>
<dbReference type="EMBL" id="PEBW01000001">
    <property type="protein sequence ID" value="PTQ53321.1"/>
    <property type="molecule type" value="Genomic_DNA"/>
</dbReference>
<keyword evidence="7" id="KW-0520">NAD</keyword>
<sequence length="109" mass="11530">MSASLLQYLLLGAMLVTLGLYGAFTRRHAVLVLLSLEVMLGGVVLNFLAFSHYPLVSMGAAANPGVLQLLALFTIVIAAAELALGLAVTISLARLTGTSWADEYDSLRH</sequence>
<dbReference type="HAMAP" id="MF_01456">
    <property type="entry name" value="NDH1_NuoK"/>
    <property type="match status" value="1"/>
</dbReference>
<reference evidence="8 9" key="1">
    <citation type="submission" date="2017-08" db="EMBL/GenBank/DDBJ databases">
        <title>Burning lignite coal seam in the remote Altai Mountains harbors a hydrogen-driven thermophilic microbial community.</title>
        <authorList>
            <person name="Kadnikov V.V."/>
            <person name="Mardanov A.V."/>
            <person name="Ivasenko D."/>
            <person name="Beletsky A.V."/>
            <person name="Karnachuk O.V."/>
            <person name="Ravin N.V."/>
        </authorList>
    </citation>
    <scope>NUCLEOTIDE SEQUENCE [LARGE SCALE GENOMIC DNA]</scope>
    <source>
        <strain evidence="8">AL31</strain>
    </source>
</reference>
<comment type="subcellular location">
    <subcellularLocation>
        <location evidence="7">Cell membrane</location>
        <topology evidence="7">Multi-pass membrane protein</topology>
    </subcellularLocation>
    <subcellularLocation>
        <location evidence="1">Membrane</location>
        <topology evidence="1">Multi-pass membrane protein</topology>
    </subcellularLocation>
</comment>
<dbReference type="Proteomes" id="UP000244016">
    <property type="component" value="Unassembled WGS sequence"/>
</dbReference>
<evidence type="ECO:0000256" key="2">
    <source>
        <dbReference type="ARBA" id="ARBA00010519"/>
    </source>
</evidence>
<accession>A0A2T5GAW4</accession>
<keyword evidence="8" id="KW-0830">Ubiquinone</keyword>
<keyword evidence="4 7" id="KW-0812">Transmembrane</keyword>
<keyword evidence="7" id="KW-0874">Quinone</keyword>
<evidence type="ECO:0000256" key="3">
    <source>
        <dbReference type="ARBA" id="ARBA00022448"/>
    </source>
</evidence>
<comment type="subunit">
    <text evidence="7">NDH-1 is composed of 14 different subunits. Subunits NuoA, H, J, K, L, M, N constitute the membrane sector of the complex.</text>
</comment>
<dbReference type="PANTHER" id="PTHR11434">
    <property type="entry name" value="NADH-UBIQUINONE OXIDOREDUCTASE SUBUNIT ND4L"/>
    <property type="match status" value="1"/>
</dbReference>
<dbReference type="GO" id="GO:0042773">
    <property type="term" value="P:ATP synthesis coupled electron transport"/>
    <property type="evidence" value="ECO:0007669"/>
    <property type="project" value="InterPro"/>
</dbReference>
<dbReference type="Gene3D" id="1.10.287.3510">
    <property type="match status" value="1"/>
</dbReference>
<name>A0A2T5GAW4_9BACL</name>
<comment type="caution">
    <text evidence="8">The sequence shown here is derived from an EMBL/GenBank/DDBJ whole genome shotgun (WGS) entry which is preliminary data.</text>
</comment>
<dbReference type="EC" id="7.1.1.-" evidence="7"/>